<dbReference type="OrthoDB" id="3514033at2759"/>
<feature type="compositionally biased region" description="Polar residues" evidence="1">
    <location>
        <begin position="223"/>
        <end position="237"/>
    </location>
</feature>
<evidence type="ECO:0000256" key="1">
    <source>
        <dbReference type="SAM" id="MobiDB-lite"/>
    </source>
</evidence>
<sequence length="330" mass="35669">MPKLRSVYAGGYDEQKKQKLQSNKLPPKIKCAVCQKIKAVNFFSTIQQLEIRNGIATGQIGDATLEEWVPCVACTPKQVTELVCCICEEVKSLDGFAKAQRRLGENAKCIPCQVMLNGETPVEGKYRHNVIEKLGEEDDGSDSDDSVSNAYESSTFSDTQSNAGVPLTSGSYDPNNEDLSSLDLSDSRENSKPSASHTATSASATATKRVRVPASAGKWQEFSKGNNGKSAQPTSGAKFTGFDRDGNAHQMVRPASTVASDFSDDNTIADPREQAQNAREERDARSRFARIPGGRNVPVYVPSYVGGKTVPDPKAGSDDEDDDDDDWGTI</sequence>
<evidence type="ECO:0000313" key="4">
    <source>
        <dbReference type="Proteomes" id="UP000664534"/>
    </source>
</evidence>
<feature type="compositionally biased region" description="Acidic residues" evidence="1">
    <location>
        <begin position="135"/>
        <end position="145"/>
    </location>
</feature>
<feature type="compositionally biased region" description="Low complexity" evidence="1">
    <location>
        <begin position="194"/>
        <end position="207"/>
    </location>
</feature>
<feature type="region of interest" description="Disordered" evidence="1">
    <location>
        <begin position="135"/>
        <end position="330"/>
    </location>
</feature>
<name>A0A8H3IBH6_9LECA</name>
<keyword evidence="4" id="KW-1185">Reference proteome</keyword>
<feature type="compositionally biased region" description="Basic and acidic residues" evidence="1">
    <location>
        <begin position="270"/>
        <end position="286"/>
    </location>
</feature>
<comment type="caution">
    <text evidence="3">The sequence shown here is derived from an EMBL/GenBank/DDBJ whole genome shotgun (WGS) entry which is preliminary data.</text>
</comment>
<protein>
    <recommendedName>
        <fullName evidence="2">Stc1 domain-containing protein</fullName>
    </recommendedName>
</protein>
<dbReference type="AlphaFoldDB" id="A0A8H3IBH6"/>
<feature type="domain" description="Stc1" evidence="2">
    <location>
        <begin position="30"/>
        <end position="113"/>
    </location>
</feature>
<accession>A0A8H3IBH6</accession>
<dbReference type="Pfam" id="PF12898">
    <property type="entry name" value="Stc1"/>
    <property type="match status" value="1"/>
</dbReference>
<evidence type="ECO:0000259" key="2">
    <source>
        <dbReference type="Pfam" id="PF12898"/>
    </source>
</evidence>
<evidence type="ECO:0000313" key="3">
    <source>
        <dbReference type="EMBL" id="CAF9912263.1"/>
    </source>
</evidence>
<feature type="compositionally biased region" description="Acidic residues" evidence="1">
    <location>
        <begin position="318"/>
        <end position="330"/>
    </location>
</feature>
<proteinExistence type="predicted"/>
<dbReference type="InterPro" id="IPR024630">
    <property type="entry name" value="Stc1"/>
</dbReference>
<feature type="compositionally biased region" description="Polar residues" evidence="1">
    <location>
        <begin position="147"/>
        <end position="174"/>
    </location>
</feature>
<gene>
    <name evidence="3" type="ORF">IMSHALPRED_000268</name>
</gene>
<dbReference type="Proteomes" id="UP000664534">
    <property type="component" value="Unassembled WGS sequence"/>
</dbReference>
<dbReference type="EMBL" id="CAJPDT010000010">
    <property type="protein sequence ID" value="CAF9912263.1"/>
    <property type="molecule type" value="Genomic_DNA"/>
</dbReference>
<reference evidence="3" key="1">
    <citation type="submission" date="2021-03" db="EMBL/GenBank/DDBJ databases">
        <authorList>
            <person name="Tagirdzhanova G."/>
        </authorList>
    </citation>
    <scope>NUCLEOTIDE SEQUENCE</scope>
</reference>
<organism evidence="3 4">
    <name type="scientific">Imshaugia aleurites</name>
    <dbReference type="NCBI Taxonomy" id="172621"/>
    <lineage>
        <taxon>Eukaryota</taxon>
        <taxon>Fungi</taxon>
        <taxon>Dikarya</taxon>
        <taxon>Ascomycota</taxon>
        <taxon>Pezizomycotina</taxon>
        <taxon>Lecanoromycetes</taxon>
        <taxon>OSLEUM clade</taxon>
        <taxon>Lecanoromycetidae</taxon>
        <taxon>Lecanorales</taxon>
        <taxon>Lecanorineae</taxon>
        <taxon>Parmeliaceae</taxon>
        <taxon>Imshaugia</taxon>
    </lineage>
</organism>